<organism evidence="1 2">
    <name type="scientific">Steinernema hermaphroditum</name>
    <dbReference type="NCBI Taxonomy" id="289476"/>
    <lineage>
        <taxon>Eukaryota</taxon>
        <taxon>Metazoa</taxon>
        <taxon>Ecdysozoa</taxon>
        <taxon>Nematoda</taxon>
        <taxon>Chromadorea</taxon>
        <taxon>Rhabditida</taxon>
        <taxon>Tylenchina</taxon>
        <taxon>Panagrolaimomorpha</taxon>
        <taxon>Strongyloidoidea</taxon>
        <taxon>Steinernematidae</taxon>
        <taxon>Steinernema</taxon>
    </lineage>
</organism>
<accession>A0AA39HPJ6</accession>
<comment type="caution">
    <text evidence="1">The sequence shown here is derived from an EMBL/GenBank/DDBJ whole genome shotgun (WGS) entry which is preliminary data.</text>
</comment>
<proteinExistence type="predicted"/>
<dbReference type="EMBL" id="JAUCMV010000003">
    <property type="protein sequence ID" value="KAK0409705.1"/>
    <property type="molecule type" value="Genomic_DNA"/>
</dbReference>
<dbReference type="AlphaFoldDB" id="A0AA39HPJ6"/>
<sequence length="166" mass="18411">MNNPGETYHVDVVRTFAQRHLLLQHRPFFDLKAMICAINIARLENMPRDTFCVRRAVSGSSPNSVRSLHARKNRLGSQRTWSGLSDMCIRKRLIVSRAHQPVSWNSPPLMLAAPDSSTDKDSAVLQEEAATADTANNCMCANGLQFVRCVIPVIASENSAARYSGK</sequence>
<protein>
    <submittedName>
        <fullName evidence="1">Uncharacterized protein</fullName>
    </submittedName>
</protein>
<reference evidence="1" key="1">
    <citation type="submission" date="2023-06" db="EMBL/GenBank/DDBJ databases">
        <title>Genomic analysis of the entomopathogenic nematode Steinernema hermaphroditum.</title>
        <authorList>
            <person name="Schwarz E.M."/>
            <person name="Heppert J.K."/>
            <person name="Baniya A."/>
            <person name="Schwartz H.T."/>
            <person name="Tan C.-H."/>
            <person name="Antoshechkin I."/>
            <person name="Sternberg P.W."/>
            <person name="Goodrich-Blair H."/>
            <person name="Dillman A.R."/>
        </authorList>
    </citation>
    <scope>NUCLEOTIDE SEQUENCE</scope>
    <source>
        <strain evidence="1">PS9179</strain>
        <tissue evidence="1">Whole animal</tissue>
    </source>
</reference>
<dbReference type="Proteomes" id="UP001175271">
    <property type="component" value="Unassembled WGS sequence"/>
</dbReference>
<evidence type="ECO:0000313" key="2">
    <source>
        <dbReference type="Proteomes" id="UP001175271"/>
    </source>
</evidence>
<evidence type="ECO:0000313" key="1">
    <source>
        <dbReference type="EMBL" id="KAK0409705.1"/>
    </source>
</evidence>
<name>A0AA39HPJ6_9BILA</name>
<gene>
    <name evidence="1" type="ORF">QR680_004702</name>
</gene>
<keyword evidence="2" id="KW-1185">Reference proteome</keyword>